<protein>
    <submittedName>
        <fullName evidence="9">Carbohydrate ABC transporter permease</fullName>
    </submittedName>
</protein>
<keyword evidence="6 7" id="KW-0472">Membrane</keyword>
<evidence type="ECO:0000313" key="10">
    <source>
        <dbReference type="Proteomes" id="UP001060039"/>
    </source>
</evidence>
<feature type="transmembrane region" description="Helical" evidence="7">
    <location>
        <begin position="206"/>
        <end position="228"/>
    </location>
</feature>
<keyword evidence="3" id="KW-1003">Cell membrane</keyword>
<gene>
    <name evidence="9" type="ORF">NNL39_04445</name>
</gene>
<name>A0ABY5FYI8_9MICO</name>
<evidence type="ECO:0000256" key="7">
    <source>
        <dbReference type="RuleBase" id="RU363032"/>
    </source>
</evidence>
<accession>A0ABY5FYI8</accession>
<evidence type="ECO:0000256" key="6">
    <source>
        <dbReference type="ARBA" id="ARBA00023136"/>
    </source>
</evidence>
<keyword evidence="2 7" id="KW-0813">Transport</keyword>
<dbReference type="EMBL" id="CP101497">
    <property type="protein sequence ID" value="UTT63359.1"/>
    <property type="molecule type" value="Genomic_DNA"/>
</dbReference>
<dbReference type="PANTHER" id="PTHR43744:SF8">
    <property type="entry name" value="SN-GLYCEROL-3-PHOSPHATE TRANSPORT SYSTEM PERMEASE PROTEIN UGPE"/>
    <property type="match status" value="1"/>
</dbReference>
<evidence type="ECO:0000313" key="9">
    <source>
        <dbReference type="EMBL" id="UTT63359.1"/>
    </source>
</evidence>
<evidence type="ECO:0000256" key="4">
    <source>
        <dbReference type="ARBA" id="ARBA00022692"/>
    </source>
</evidence>
<feature type="transmembrane region" description="Helical" evidence="7">
    <location>
        <begin position="253"/>
        <end position="272"/>
    </location>
</feature>
<dbReference type="PANTHER" id="PTHR43744">
    <property type="entry name" value="ABC TRANSPORTER PERMEASE PROTEIN MG189-RELATED-RELATED"/>
    <property type="match status" value="1"/>
</dbReference>
<evidence type="ECO:0000259" key="8">
    <source>
        <dbReference type="PROSITE" id="PS50928"/>
    </source>
</evidence>
<sequence length="286" mass="31097">MATTEDDVVISKRISSGRTQWPIFIALLLVAATIVYPLYFVIITSFRPNSDYLQDPFGLPGVWTFENYLNLANTYGIGQAFLNSLFVGTVSVSVILVLASLAGYALAKLPVPGQKYITATFVSVMLLPGPVLIIPIYLMLARLDLVGTYTGLILVYVATGLPFATFFLTLSFRGIPDEVIEAARIDGAGFFRIMWSIVRPMGSSGLATLAVLQFLGAWNELIFAVILIPEESMRLLTPQLASIGERFLTDQPLVSAGLFITASVPLILLAFASKYIMQGLQVGVSR</sequence>
<keyword evidence="5 7" id="KW-1133">Transmembrane helix</keyword>
<evidence type="ECO:0000256" key="5">
    <source>
        <dbReference type="ARBA" id="ARBA00022989"/>
    </source>
</evidence>
<dbReference type="Proteomes" id="UP001060039">
    <property type="component" value="Chromosome"/>
</dbReference>
<dbReference type="InterPro" id="IPR035906">
    <property type="entry name" value="MetI-like_sf"/>
</dbReference>
<evidence type="ECO:0000256" key="2">
    <source>
        <dbReference type="ARBA" id="ARBA00022448"/>
    </source>
</evidence>
<dbReference type="RefSeq" id="WP_255160491.1">
    <property type="nucleotide sequence ID" value="NZ_CP101497.1"/>
</dbReference>
<feature type="transmembrane region" description="Helical" evidence="7">
    <location>
        <begin position="85"/>
        <end position="107"/>
    </location>
</feature>
<organism evidence="9 10">
    <name type="scientific">Microcella humidisoli</name>
    <dbReference type="NCBI Taxonomy" id="2963406"/>
    <lineage>
        <taxon>Bacteria</taxon>
        <taxon>Bacillati</taxon>
        <taxon>Actinomycetota</taxon>
        <taxon>Actinomycetes</taxon>
        <taxon>Micrococcales</taxon>
        <taxon>Microbacteriaceae</taxon>
        <taxon>Microcella</taxon>
    </lineage>
</organism>
<dbReference type="CDD" id="cd06261">
    <property type="entry name" value="TM_PBP2"/>
    <property type="match status" value="1"/>
</dbReference>
<feature type="transmembrane region" description="Helical" evidence="7">
    <location>
        <begin position="146"/>
        <end position="170"/>
    </location>
</feature>
<feature type="domain" description="ABC transmembrane type-1" evidence="8">
    <location>
        <begin position="81"/>
        <end position="277"/>
    </location>
</feature>
<dbReference type="Gene3D" id="1.10.3720.10">
    <property type="entry name" value="MetI-like"/>
    <property type="match status" value="1"/>
</dbReference>
<evidence type="ECO:0000256" key="3">
    <source>
        <dbReference type="ARBA" id="ARBA00022475"/>
    </source>
</evidence>
<comment type="subcellular location">
    <subcellularLocation>
        <location evidence="1 7">Cell membrane</location>
        <topology evidence="1 7">Multi-pass membrane protein</topology>
    </subcellularLocation>
</comment>
<dbReference type="SUPFAM" id="SSF161098">
    <property type="entry name" value="MetI-like"/>
    <property type="match status" value="1"/>
</dbReference>
<dbReference type="InterPro" id="IPR000515">
    <property type="entry name" value="MetI-like"/>
</dbReference>
<keyword evidence="10" id="KW-1185">Reference proteome</keyword>
<dbReference type="Pfam" id="PF00528">
    <property type="entry name" value="BPD_transp_1"/>
    <property type="match status" value="1"/>
</dbReference>
<evidence type="ECO:0000256" key="1">
    <source>
        <dbReference type="ARBA" id="ARBA00004651"/>
    </source>
</evidence>
<comment type="similarity">
    <text evidence="7">Belongs to the binding-protein-dependent transport system permease family.</text>
</comment>
<proteinExistence type="inferred from homology"/>
<reference evidence="9" key="1">
    <citation type="submission" date="2022-07" db="EMBL/GenBank/DDBJ databases">
        <title>Taxonomic analysis of Microcella humidisoli nov. sp., isolated from riverside soil.</title>
        <authorList>
            <person name="Molina K.M."/>
            <person name="Kim S.B."/>
        </authorList>
    </citation>
    <scope>NUCLEOTIDE SEQUENCE</scope>
    <source>
        <strain evidence="9">MMS21-STM10</strain>
    </source>
</reference>
<feature type="transmembrane region" description="Helical" evidence="7">
    <location>
        <begin position="119"/>
        <end position="140"/>
    </location>
</feature>
<keyword evidence="4 7" id="KW-0812">Transmembrane</keyword>
<dbReference type="PROSITE" id="PS50928">
    <property type="entry name" value="ABC_TM1"/>
    <property type="match status" value="1"/>
</dbReference>
<feature type="transmembrane region" description="Helical" evidence="7">
    <location>
        <begin position="21"/>
        <end position="43"/>
    </location>
</feature>